<evidence type="ECO:0000256" key="1">
    <source>
        <dbReference type="SAM" id="Phobius"/>
    </source>
</evidence>
<organism evidence="2 3">
    <name type="scientific">Marmota monax</name>
    <name type="common">Woodchuck</name>
    <dbReference type="NCBI Taxonomy" id="9995"/>
    <lineage>
        <taxon>Eukaryota</taxon>
        <taxon>Metazoa</taxon>
        <taxon>Chordata</taxon>
        <taxon>Craniata</taxon>
        <taxon>Vertebrata</taxon>
        <taxon>Euteleostomi</taxon>
        <taxon>Mammalia</taxon>
        <taxon>Eutheria</taxon>
        <taxon>Euarchontoglires</taxon>
        <taxon>Glires</taxon>
        <taxon>Rodentia</taxon>
        <taxon>Sciuromorpha</taxon>
        <taxon>Sciuridae</taxon>
        <taxon>Xerinae</taxon>
        <taxon>Marmotini</taxon>
        <taxon>Marmota</taxon>
    </lineage>
</organism>
<evidence type="ECO:0000313" key="3">
    <source>
        <dbReference type="Proteomes" id="UP000662637"/>
    </source>
</evidence>
<proteinExistence type="predicted"/>
<keyword evidence="1" id="KW-0812">Transmembrane</keyword>
<dbReference type="EMBL" id="WJEC01007819">
    <property type="protein sequence ID" value="KAF7466886.1"/>
    <property type="molecule type" value="Genomic_DNA"/>
</dbReference>
<evidence type="ECO:0000313" key="2">
    <source>
        <dbReference type="EMBL" id="KAF7466886.1"/>
    </source>
</evidence>
<protein>
    <submittedName>
        <fullName evidence="2">Uncharacterized protein</fullName>
    </submittedName>
</protein>
<keyword evidence="1" id="KW-0472">Membrane</keyword>
<dbReference type="AlphaFoldDB" id="A0A834PUH9"/>
<feature type="transmembrane region" description="Helical" evidence="1">
    <location>
        <begin position="44"/>
        <end position="61"/>
    </location>
</feature>
<dbReference type="InterPro" id="IPR053011">
    <property type="entry name" value="SDR_family_member_7"/>
</dbReference>
<feature type="transmembrane region" description="Helical" evidence="1">
    <location>
        <begin position="20"/>
        <end position="37"/>
    </location>
</feature>
<keyword evidence="1" id="KW-1133">Transmembrane helix</keyword>
<name>A0A834PUH9_MARMO</name>
<reference evidence="2" key="1">
    <citation type="submission" date="2020-08" db="EMBL/GenBank/DDBJ databases">
        <authorList>
            <person name="Shumante A."/>
            <person name="Zimin A.V."/>
            <person name="Puiu D."/>
            <person name="Salzberg S.L."/>
        </authorList>
    </citation>
    <scope>NUCLEOTIDE SEQUENCE</scope>
    <source>
        <strain evidence="2">WC2-LM</strain>
        <tissue evidence="2">Liver</tissue>
    </source>
</reference>
<sequence length="66" mass="7747">MFPDVGLWSHALIADHDGIWWHGMATSHCVWLMLIAMGNDLKEVWIAEHLILLVTCLWQYIPTLFW</sequence>
<accession>A0A834PUH9</accession>
<comment type="caution">
    <text evidence="2">The sequence shown here is derived from an EMBL/GenBank/DDBJ whole genome shotgun (WGS) entry which is preliminary data.</text>
</comment>
<dbReference type="PANTHER" id="PTHR44269">
    <property type="entry name" value="DEHYDROGENASE/REDUCTASE SDR FAMILY MEMBER 7-RELATED"/>
    <property type="match status" value="1"/>
</dbReference>
<gene>
    <name evidence="2" type="ORF">GHT09_001815</name>
</gene>
<dbReference type="Proteomes" id="UP000662637">
    <property type="component" value="Unassembled WGS sequence"/>
</dbReference>
<dbReference type="PANTHER" id="PTHR44269:SF1">
    <property type="entry name" value="DEHYDROGENASE_REDUCTASE SDR FAMILY MEMBER 7"/>
    <property type="match status" value="1"/>
</dbReference>